<keyword evidence="2" id="KW-1185">Reference proteome</keyword>
<dbReference type="GO" id="GO:0004497">
    <property type="term" value="F:monooxygenase activity"/>
    <property type="evidence" value="ECO:0007669"/>
    <property type="project" value="UniProtKB-KW"/>
</dbReference>
<dbReference type="PANTHER" id="PTHR43422">
    <property type="entry name" value="THIAMINE THIAZOLE SYNTHASE"/>
    <property type="match status" value="1"/>
</dbReference>
<dbReference type="EMBL" id="BOQP01000004">
    <property type="protein sequence ID" value="GIM67760.1"/>
    <property type="molecule type" value="Genomic_DNA"/>
</dbReference>
<evidence type="ECO:0000313" key="1">
    <source>
        <dbReference type="EMBL" id="GIM67760.1"/>
    </source>
</evidence>
<dbReference type="Gene3D" id="3.50.50.60">
    <property type="entry name" value="FAD/NAD(P)-binding domain"/>
    <property type="match status" value="1"/>
</dbReference>
<dbReference type="AlphaFoldDB" id="A0A919SA91"/>
<dbReference type="PANTHER" id="PTHR43422:SF3">
    <property type="entry name" value="THIAMINE THIAZOLE SYNTHASE"/>
    <property type="match status" value="1"/>
</dbReference>
<name>A0A919SA91_9ACTN</name>
<organism evidence="1 2">
    <name type="scientific">Winogradskya consettensis</name>
    <dbReference type="NCBI Taxonomy" id="113560"/>
    <lineage>
        <taxon>Bacteria</taxon>
        <taxon>Bacillati</taxon>
        <taxon>Actinomycetota</taxon>
        <taxon>Actinomycetes</taxon>
        <taxon>Micromonosporales</taxon>
        <taxon>Micromonosporaceae</taxon>
        <taxon>Winogradskya</taxon>
    </lineage>
</organism>
<keyword evidence="1" id="KW-0503">Monooxygenase</keyword>
<comment type="caution">
    <text evidence="1">The sequence shown here is derived from an EMBL/GenBank/DDBJ whole genome shotgun (WGS) entry which is preliminary data.</text>
</comment>
<dbReference type="Proteomes" id="UP000680865">
    <property type="component" value="Unassembled WGS sequence"/>
</dbReference>
<reference evidence="1" key="1">
    <citation type="submission" date="2021-03" db="EMBL/GenBank/DDBJ databases">
        <title>Whole genome shotgun sequence of Actinoplanes consettensis NBRC 14913.</title>
        <authorList>
            <person name="Komaki H."/>
            <person name="Tamura T."/>
        </authorList>
    </citation>
    <scope>NUCLEOTIDE SEQUENCE</scope>
    <source>
        <strain evidence="1">NBRC 14913</strain>
    </source>
</reference>
<gene>
    <name evidence="1" type="ORF">Aco04nite_07700</name>
</gene>
<sequence>MGVKVGKRAVVLGGSVTGMFAVSPLAEAYDEVVIVDRDELIGVREARRGSPQARHINGLLAAGARAMEDLFPEITSEMVAAGCPLTDLAGTVRWYFNGVQLRQTRAGLTNVAARRPVMEVHLRERLQAMDNVRFMERYDITGLLTTPDNTQVVGVKVQAHEKGSAEEELEADLVVDASGRGSRTPLWLEAMGFTRVAEEGTKMGLGYASRHYRLRSDPFGKDHSIICVASPESPRGAIFTKTDSGTVELTTYGILGDHPPTDPEGFNSFVKSLAVPEIYEAIVDAEPLNDPVLFRFPTTMRRRFEQLPRFPEGLIVMGDAVCTPNPVFAQAQTLSALQALALRAQLRSGKAVDSTAFMATVGSIIDPAWDMTEGINLSYPGVEGHRTRKLLLMHAYMKALQTAASRDSSITEAFMRTAGLVDPPSALMRPGLLWKVLRDARRNRRPADALA</sequence>
<keyword evidence="1" id="KW-0560">Oxidoreductase</keyword>
<proteinExistence type="predicted"/>
<accession>A0A919SA91</accession>
<evidence type="ECO:0000313" key="2">
    <source>
        <dbReference type="Proteomes" id="UP000680865"/>
    </source>
</evidence>
<dbReference type="InterPro" id="IPR036188">
    <property type="entry name" value="FAD/NAD-bd_sf"/>
</dbReference>
<dbReference type="SUPFAM" id="SSF51905">
    <property type="entry name" value="FAD/NAD(P)-binding domain"/>
    <property type="match status" value="1"/>
</dbReference>
<protein>
    <submittedName>
        <fullName evidence="1">FAD-binding monooxygenase</fullName>
    </submittedName>
</protein>